<gene>
    <name evidence="3" type="ORF">EG328_004963</name>
</gene>
<feature type="region of interest" description="Disordered" evidence="1">
    <location>
        <begin position="50"/>
        <end position="82"/>
    </location>
</feature>
<evidence type="ECO:0000256" key="1">
    <source>
        <dbReference type="SAM" id="MobiDB-lite"/>
    </source>
</evidence>
<feature type="compositionally biased region" description="Polar residues" evidence="1">
    <location>
        <begin position="207"/>
        <end position="228"/>
    </location>
</feature>
<feature type="region of interest" description="Disordered" evidence="1">
    <location>
        <begin position="445"/>
        <end position="485"/>
    </location>
</feature>
<comment type="caution">
    <text evidence="3">The sequence shown here is derived from an EMBL/GenBank/DDBJ whole genome shotgun (WGS) entry which is preliminary data.</text>
</comment>
<feature type="region of interest" description="Disordered" evidence="1">
    <location>
        <begin position="966"/>
        <end position="1008"/>
    </location>
</feature>
<feature type="compositionally biased region" description="Pro residues" evidence="1">
    <location>
        <begin position="290"/>
        <end position="303"/>
    </location>
</feature>
<feature type="compositionally biased region" description="Pro residues" evidence="1">
    <location>
        <begin position="190"/>
        <end position="203"/>
    </location>
</feature>
<dbReference type="Proteomes" id="UP000447873">
    <property type="component" value="Unassembled WGS sequence"/>
</dbReference>
<feature type="compositionally biased region" description="Basic and acidic residues" evidence="1">
    <location>
        <begin position="57"/>
        <end position="78"/>
    </location>
</feature>
<feature type="compositionally biased region" description="Polar residues" evidence="1">
    <location>
        <begin position="605"/>
        <end position="620"/>
    </location>
</feature>
<keyword evidence="2" id="KW-0812">Transmembrane</keyword>
<evidence type="ECO:0000256" key="2">
    <source>
        <dbReference type="SAM" id="Phobius"/>
    </source>
</evidence>
<evidence type="ECO:0000313" key="3">
    <source>
        <dbReference type="EMBL" id="KAE9972432.1"/>
    </source>
</evidence>
<sequence>MATVDCPRTGQSDSIGRWLGAALTPEQNSNKVINKCETAQKSLSDKSCFHATPSSLREAEHSRHHSDKPAMADHDRFVSPDQPHVPLDNSLPLVLFYDLTLSPHADSAPDCMDSNLTLFRGRRCTRVKRQNGTVQPASPTTNSTSKDTSPSLSTTPSSPAPSSPSSSSSSSTSATTNPDVPSSTTLSPALNPPVPIPPPPPPEAETNPASMTTVMRSMLPETTTTTNKDPPPASAPAPTQPPDAPAALVPKPAIPGPAPAASSAEEETIQPSVSVKSVMESSVTNTAPTPIAPPPVIVAPTPAPAASNKPDSPPVPLSDPKPKETPKAGGQAPAASGQSPPPAAPDPGAAPQPLPAASPSPNGGTNQNTTPVVGGSPAATNSPNSGSSQLQPQSNAANPSETGVVPLPTMITSGSVVRPQPTVVVSTGKGGSLTSFTITPTLPKSAVGNSVAGGKSSSGAMSTHDPSVPHADGSAHTPGDTHAQQEKKVDVGAIGGAIAAVFGVALIAFLIVFCGKRAKRKKRGSGTPLLRNAGTKSSMKEKVTAMVSSARSSNPVATPVAGERRSVREKVTSLFSAKGLFGGDQAAAPVARSTTPALERGMREVSTSDVPRNRASSEPPQTIKEKALGPLAMIGRRSPNRHEKERQPRTNETPTRIPTPVAQHRRSASSVSSIIQSWTATGEENNPFRDPDSARPLRLLNPDLSRSNTANTIGTIRQPLAPLSMPPNLISNIYPPALLISSPPPFGPLPSRPQHKRSFSQSRVHNPFLDPEPQQDPSRSRSQTPTEYMATGHSRTTSLRRNQFERSVGSLMHQNSTSTFDSGFVSATVSPQVRQGGFAGNDKPSFRVDYDATPYGLSTVPASRSASGSSQGSFSISPSSITPSELLRELDAFESPFSDSHRSSKSISFDYGSESLVSEAGPTRPTTSAFPSYLLDENRRMSRASDPFDLDRPEILGLMKLGLTNSRDTSLSRSESGNSIRSERSGTRGKRKSQGKAWILNSESVREI</sequence>
<protein>
    <submittedName>
        <fullName evidence="3">Uncharacterized protein</fullName>
    </submittedName>
</protein>
<dbReference type="AlphaFoldDB" id="A0A8H3YWK1"/>
<feature type="compositionally biased region" description="Low complexity" evidence="1">
    <location>
        <begin position="272"/>
        <end position="289"/>
    </location>
</feature>
<feature type="compositionally biased region" description="Polar residues" evidence="1">
    <location>
        <begin position="177"/>
        <end position="188"/>
    </location>
</feature>
<feature type="compositionally biased region" description="Polar residues" evidence="1">
    <location>
        <begin position="966"/>
        <end position="980"/>
    </location>
</feature>
<feature type="compositionally biased region" description="Polar residues" evidence="1">
    <location>
        <begin position="362"/>
        <end position="371"/>
    </location>
</feature>
<feature type="compositionally biased region" description="Polar residues" evidence="1">
    <location>
        <begin position="455"/>
        <end position="465"/>
    </location>
</feature>
<keyword evidence="2" id="KW-1133">Transmembrane helix</keyword>
<feature type="region of interest" description="Disordered" evidence="1">
    <location>
        <begin position="127"/>
        <end position="414"/>
    </location>
</feature>
<feature type="compositionally biased region" description="Polar residues" evidence="1">
    <location>
        <begin position="378"/>
        <end position="401"/>
    </location>
</feature>
<feature type="region of interest" description="Disordered" evidence="1">
    <location>
        <begin position="745"/>
        <end position="801"/>
    </location>
</feature>
<organism evidence="3 4">
    <name type="scientific">Venturia inaequalis</name>
    <name type="common">Apple scab fungus</name>
    <dbReference type="NCBI Taxonomy" id="5025"/>
    <lineage>
        <taxon>Eukaryota</taxon>
        <taxon>Fungi</taxon>
        <taxon>Dikarya</taxon>
        <taxon>Ascomycota</taxon>
        <taxon>Pezizomycotina</taxon>
        <taxon>Dothideomycetes</taxon>
        <taxon>Pleosporomycetidae</taxon>
        <taxon>Venturiales</taxon>
        <taxon>Venturiaceae</taxon>
        <taxon>Venturia</taxon>
    </lineage>
</organism>
<evidence type="ECO:0000313" key="4">
    <source>
        <dbReference type="Proteomes" id="UP000447873"/>
    </source>
</evidence>
<feature type="compositionally biased region" description="Basic and acidic residues" evidence="1">
    <location>
        <begin position="640"/>
        <end position="649"/>
    </location>
</feature>
<feature type="compositionally biased region" description="Polar residues" evidence="1">
    <location>
        <begin position="775"/>
        <end position="786"/>
    </location>
</feature>
<reference evidence="3 4" key="1">
    <citation type="submission" date="2018-12" db="EMBL/GenBank/DDBJ databases">
        <title>Venturia inaequalis Genome Resource.</title>
        <authorList>
            <person name="Lichtner F.J."/>
        </authorList>
    </citation>
    <scope>NUCLEOTIDE SEQUENCE [LARGE SCALE GENOMIC DNA]</scope>
    <source>
        <strain evidence="3 4">120213</strain>
    </source>
</reference>
<feature type="compositionally biased region" description="Low complexity" evidence="1">
    <location>
        <begin position="328"/>
        <end position="338"/>
    </location>
</feature>
<feature type="compositionally biased region" description="Low complexity" evidence="1">
    <location>
        <begin position="143"/>
        <end position="157"/>
    </location>
</feature>
<feature type="compositionally biased region" description="Pro residues" evidence="1">
    <location>
        <begin position="339"/>
        <end position="358"/>
    </location>
</feature>
<feature type="transmembrane region" description="Helical" evidence="2">
    <location>
        <begin position="491"/>
        <end position="513"/>
    </location>
</feature>
<dbReference type="EMBL" id="WNWS01000269">
    <property type="protein sequence ID" value="KAE9972432.1"/>
    <property type="molecule type" value="Genomic_DNA"/>
</dbReference>
<name>A0A8H3YWK1_VENIN</name>
<feature type="compositionally biased region" description="Polar residues" evidence="1">
    <location>
        <begin position="130"/>
        <end position="142"/>
    </location>
</feature>
<keyword evidence="2" id="KW-0472">Membrane</keyword>
<feature type="region of interest" description="Disordered" evidence="1">
    <location>
        <begin position="585"/>
        <end position="670"/>
    </location>
</feature>
<accession>A0A8H3YWK1</accession>
<feature type="compositionally biased region" description="Pro residues" evidence="1">
    <location>
        <begin position="229"/>
        <end position="244"/>
    </location>
</feature>
<proteinExistence type="predicted"/>
<feature type="compositionally biased region" description="Low complexity" evidence="1">
    <location>
        <begin position="163"/>
        <end position="176"/>
    </location>
</feature>